<evidence type="ECO:0000313" key="3">
    <source>
        <dbReference type="EMBL" id="KAF4478717.1"/>
    </source>
</evidence>
<accession>A0A7J6IQT4</accession>
<sequence length="430" mass="47743">METQHHALSQEVGKHGARINTRWRSFTSKERAQCLSTINGTKSPQNRKETSCEDIFFDIPGVSLRLQDITSDPEVLLRWLECHVAGAAGGQVSEVGKTTILDNPDEVHGTDEENLDGSRSVTLPESELAPGESIHSPCAAQLISPQDQLHMLKFLNEILARVLKFRPRTGQREERQATEEFLPEISRLQVRDASAPRKLECKETLSTPAPPKTVNLVTAEAFWTIMGKTRARTRVPSPKVLSSRPNISRVQKPKSSGASTRRRLFRILRFINEGIENEMPCSNCRSRGVRCLLLPDSDICGTCHRLGIPCDASEDAICTLNRLVAESDRLDQAEVAEEARFRERAAALQQKAEAYQKAQSELNESLAKLERLREEKRMVFRKGKAAVAESSEDVSAATLEAQSTGAWSASNVDALFDWNPATPNFLSGES</sequence>
<organism evidence="3 4">
    <name type="scientific">Colletotrichum fructicola (strain Nara gc5)</name>
    <name type="common">Anthracnose fungus</name>
    <name type="synonym">Colletotrichum gloeosporioides (strain Nara gc5)</name>
    <dbReference type="NCBI Taxonomy" id="1213859"/>
    <lineage>
        <taxon>Eukaryota</taxon>
        <taxon>Fungi</taxon>
        <taxon>Dikarya</taxon>
        <taxon>Ascomycota</taxon>
        <taxon>Pezizomycotina</taxon>
        <taxon>Sordariomycetes</taxon>
        <taxon>Hypocreomycetidae</taxon>
        <taxon>Glomerellales</taxon>
        <taxon>Glomerellaceae</taxon>
        <taxon>Colletotrichum</taxon>
        <taxon>Colletotrichum gloeosporioides species complex</taxon>
    </lineage>
</organism>
<feature type="region of interest" description="Disordered" evidence="2">
    <location>
        <begin position="234"/>
        <end position="259"/>
    </location>
</feature>
<keyword evidence="1" id="KW-0175">Coiled coil</keyword>
<dbReference type="Proteomes" id="UP000011096">
    <property type="component" value="Unassembled WGS sequence"/>
</dbReference>
<evidence type="ECO:0000256" key="1">
    <source>
        <dbReference type="SAM" id="Coils"/>
    </source>
</evidence>
<dbReference type="InParanoid" id="A0A7J6IQT4"/>
<dbReference type="GeneID" id="90980182"/>
<reference evidence="3 4" key="2">
    <citation type="submission" date="2020-04" db="EMBL/GenBank/DDBJ databases">
        <title>Genome sequencing and assembly of multiple isolates from the Colletotrichum gloeosporioides species complex.</title>
        <authorList>
            <person name="Gan P."/>
            <person name="Shirasu K."/>
        </authorList>
    </citation>
    <scope>NUCLEOTIDE SEQUENCE [LARGE SCALE GENOMIC DNA]</scope>
    <source>
        <strain evidence="3 4">Nara gc5</strain>
    </source>
</reference>
<dbReference type="AlphaFoldDB" id="A0A7J6IQT4"/>
<protein>
    <recommendedName>
        <fullName evidence="5">Zn(2)-C6 fungal-type domain-containing protein</fullName>
    </recommendedName>
</protein>
<evidence type="ECO:0000256" key="2">
    <source>
        <dbReference type="SAM" id="MobiDB-lite"/>
    </source>
</evidence>
<evidence type="ECO:0008006" key="5">
    <source>
        <dbReference type="Google" id="ProtNLM"/>
    </source>
</evidence>
<dbReference type="EMBL" id="ANPB02000007">
    <property type="protein sequence ID" value="KAF4478717.1"/>
    <property type="molecule type" value="Genomic_DNA"/>
</dbReference>
<evidence type="ECO:0000313" key="4">
    <source>
        <dbReference type="Proteomes" id="UP000011096"/>
    </source>
</evidence>
<proteinExistence type="predicted"/>
<keyword evidence="4" id="KW-1185">Reference proteome</keyword>
<name>A0A7J6IQT4_COLFN</name>
<feature type="coiled-coil region" evidence="1">
    <location>
        <begin position="338"/>
        <end position="382"/>
    </location>
</feature>
<feature type="region of interest" description="Disordered" evidence="2">
    <location>
        <begin position="101"/>
        <end position="130"/>
    </location>
</feature>
<feature type="compositionally biased region" description="Polar residues" evidence="2">
    <location>
        <begin position="243"/>
        <end position="259"/>
    </location>
</feature>
<reference evidence="3 4" key="1">
    <citation type="submission" date="2012-08" db="EMBL/GenBank/DDBJ databases">
        <authorList>
            <person name="Gan P.H.P."/>
            <person name="Ikeda K."/>
            <person name="Irieda H."/>
            <person name="Narusaka M."/>
            <person name="O'Connell R.J."/>
            <person name="Narusaka Y."/>
            <person name="Takano Y."/>
            <person name="Kubo Y."/>
            <person name="Shirasu K."/>
        </authorList>
    </citation>
    <scope>NUCLEOTIDE SEQUENCE [LARGE SCALE GENOMIC DNA]</scope>
    <source>
        <strain evidence="3 4">Nara gc5</strain>
    </source>
</reference>
<gene>
    <name evidence="3" type="ORF">CGGC5_v011798</name>
</gene>
<dbReference type="RefSeq" id="XP_066007853.1">
    <property type="nucleotide sequence ID" value="XM_066152593.1"/>
</dbReference>
<comment type="caution">
    <text evidence="3">The sequence shown here is derived from an EMBL/GenBank/DDBJ whole genome shotgun (WGS) entry which is preliminary data.</text>
</comment>
<dbReference type="OrthoDB" id="2922289at2759"/>